<dbReference type="NCBIfam" id="NF001567">
    <property type="entry name" value="PRK00389.1"/>
    <property type="match status" value="1"/>
</dbReference>
<dbReference type="AlphaFoldDB" id="A0AAX3APQ4"/>
<comment type="similarity">
    <text evidence="1 5">Belongs to the GcvT family.</text>
</comment>
<evidence type="ECO:0000256" key="4">
    <source>
        <dbReference type="ARBA" id="ARBA00047665"/>
    </source>
</evidence>
<protein>
    <recommendedName>
        <fullName evidence="5">Probable aminomethyltransferase</fullName>
        <ecNumber evidence="5">2.1.2.10</ecNumber>
    </recommendedName>
    <alternativeName>
        <fullName evidence="5">Glycine cleavage system T protein</fullName>
    </alternativeName>
</protein>
<evidence type="ECO:0000256" key="3">
    <source>
        <dbReference type="ARBA" id="ARBA00022679"/>
    </source>
</evidence>
<dbReference type="Proteomes" id="UP000830542">
    <property type="component" value="Chromosome"/>
</dbReference>
<dbReference type="GeneID" id="71761336"/>
<proteinExistence type="inferred from homology"/>
<dbReference type="NCBIfam" id="TIGR00528">
    <property type="entry name" value="gcvT"/>
    <property type="match status" value="1"/>
</dbReference>
<dbReference type="RefSeq" id="WP_244704727.1">
    <property type="nucleotide sequence ID" value="NZ_BAAADN010000041.1"/>
</dbReference>
<evidence type="ECO:0000256" key="1">
    <source>
        <dbReference type="ARBA" id="ARBA00008609"/>
    </source>
</evidence>
<gene>
    <name evidence="5 10" type="primary">gcvT</name>
    <name evidence="9" type="ORF">GCM10008985_25680</name>
    <name evidence="10" type="ORF">MUK72_05770</name>
</gene>
<reference evidence="9" key="3">
    <citation type="submission" date="2023-12" db="EMBL/GenBank/DDBJ databases">
        <authorList>
            <person name="Sun Q."/>
            <person name="Inoue M."/>
        </authorList>
    </citation>
    <scope>NUCLEOTIDE SEQUENCE</scope>
    <source>
        <strain evidence="9">JCM 12289</strain>
    </source>
</reference>
<dbReference type="EMBL" id="BAAADN010000041">
    <property type="protein sequence ID" value="GAA0467585.1"/>
    <property type="molecule type" value="Genomic_DNA"/>
</dbReference>
<evidence type="ECO:0000313" key="9">
    <source>
        <dbReference type="EMBL" id="GAA0467585.1"/>
    </source>
</evidence>
<evidence type="ECO:0000259" key="7">
    <source>
        <dbReference type="Pfam" id="PF01571"/>
    </source>
</evidence>
<reference evidence="10" key="2">
    <citation type="submission" date="2022-04" db="EMBL/GenBank/DDBJ databases">
        <title>Sequencing and genomic assembly of Halococcus dombrowskii.</title>
        <authorList>
            <person name="Lim S.W."/>
            <person name="MacLea K.S."/>
        </authorList>
    </citation>
    <scope>NUCLEOTIDE SEQUENCE</scope>
    <source>
        <strain evidence="10">H4</strain>
    </source>
</reference>
<keyword evidence="2 5" id="KW-0032">Aminotransferase</keyword>
<comment type="catalytic activity">
    <reaction evidence="4 5">
        <text>N(6)-[(R)-S(8)-aminomethyldihydrolipoyl]-L-lysyl-[protein] + (6S)-5,6,7,8-tetrahydrofolate = N(6)-[(R)-dihydrolipoyl]-L-lysyl-[protein] + (6R)-5,10-methylene-5,6,7,8-tetrahydrofolate + NH4(+)</text>
        <dbReference type="Rhea" id="RHEA:16945"/>
        <dbReference type="Rhea" id="RHEA-COMP:10475"/>
        <dbReference type="Rhea" id="RHEA-COMP:10492"/>
        <dbReference type="ChEBI" id="CHEBI:15636"/>
        <dbReference type="ChEBI" id="CHEBI:28938"/>
        <dbReference type="ChEBI" id="CHEBI:57453"/>
        <dbReference type="ChEBI" id="CHEBI:83100"/>
        <dbReference type="ChEBI" id="CHEBI:83143"/>
        <dbReference type="EC" id="2.1.2.10"/>
    </reaction>
</comment>
<dbReference type="InterPro" id="IPR022903">
    <property type="entry name" value="GcvT_bac"/>
</dbReference>
<comment type="function">
    <text evidence="5">The glycine cleavage system catalyzes the degradation of glycine.</text>
</comment>
<dbReference type="InterPro" id="IPR027266">
    <property type="entry name" value="TrmE/GcvT-like"/>
</dbReference>
<dbReference type="GO" id="GO:0004047">
    <property type="term" value="F:aminomethyltransferase activity"/>
    <property type="evidence" value="ECO:0007669"/>
    <property type="project" value="UniProtKB-UniRule"/>
</dbReference>
<dbReference type="SUPFAM" id="SSF103025">
    <property type="entry name" value="Folate-binding domain"/>
    <property type="match status" value="1"/>
</dbReference>
<dbReference type="SUPFAM" id="SSF101790">
    <property type="entry name" value="Aminomethyltransferase beta-barrel domain"/>
    <property type="match status" value="1"/>
</dbReference>
<dbReference type="InterPro" id="IPR006222">
    <property type="entry name" value="GCVT_N"/>
</dbReference>
<dbReference type="GO" id="GO:0019464">
    <property type="term" value="P:glycine decarboxylation via glycine cleavage system"/>
    <property type="evidence" value="ECO:0007669"/>
    <property type="project" value="UniProtKB-UniRule"/>
</dbReference>
<dbReference type="Proteomes" id="UP001500962">
    <property type="component" value="Unassembled WGS sequence"/>
</dbReference>
<dbReference type="Pfam" id="PF08669">
    <property type="entry name" value="GCV_T_C"/>
    <property type="match status" value="1"/>
</dbReference>
<dbReference type="Gene3D" id="3.30.1360.120">
    <property type="entry name" value="Probable tRNA modification gtpase trme, domain 1"/>
    <property type="match status" value="1"/>
</dbReference>
<dbReference type="Pfam" id="PF01571">
    <property type="entry name" value="GCV_T"/>
    <property type="match status" value="1"/>
</dbReference>
<dbReference type="EC" id="2.1.2.10" evidence="5"/>
<evidence type="ECO:0000313" key="11">
    <source>
        <dbReference type="Proteomes" id="UP000830542"/>
    </source>
</evidence>
<evidence type="ECO:0000313" key="10">
    <source>
        <dbReference type="EMBL" id="UOO96213.1"/>
    </source>
</evidence>
<feature type="binding site" evidence="6">
    <location>
        <position position="203"/>
    </location>
    <ligand>
        <name>substrate</name>
    </ligand>
</feature>
<keyword evidence="3 5" id="KW-0808">Transferase</keyword>
<feature type="domain" description="GCVT N-terminal" evidence="7">
    <location>
        <begin position="11"/>
        <end position="265"/>
    </location>
</feature>
<name>A0AAX3APQ4_HALDO</name>
<dbReference type="HAMAP" id="MF_00259">
    <property type="entry name" value="GcvT"/>
    <property type="match status" value="1"/>
</dbReference>
<feature type="domain" description="Aminomethyltransferase C-terminal" evidence="8">
    <location>
        <begin position="285"/>
        <end position="362"/>
    </location>
</feature>
<dbReference type="EMBL" id="CP095005">
    <property type="protein sequence ID" value="UOO96213.1"/>
    <property type="molecule type" value="Genomic_DNA"/>
</dbReference>
<dbReference type="GO" id="GO:0005960">
    <property type="term" value="C:glycine cleavage complex"/>
    <property type="evidence" value="ECO:0007669"/>
    <property type="project" value="InterPro"/>
</dbReference>
<dbReference type="PANTHER" id="PTHR43757">
    <property type="entry name" value="AMINOMETHYLTRANSFERASE"/>
    <property type="match status" value="1"/>
</dbReference>
<evidence type="ECO:0000256" key="2">
    <source>
        <dbReference type="ARBA" id="ARBA00022576"/>
    </source>
</evidence>
<dbReference type="GO" id="GO:0008483">
    <property type="term" value="F:transaminase activity"/>
    <property type="evidence" value="ECO:0007669"/>
    <property type="project" value="UniProtKB-KW"/>
</dbReference>
<dbReference type="InterPro" id="IPR028896">
    <property type="entry name" value="GcvT/YgfZ/DmdA"/>
</dbReference>
<dbReference type="PANTHER" id="PTHR43757:SF2">
    <property type="entry name" value="AMINOMETHYLTRANSFERASE, MITOCHONDRIAL"/>
    <property type="match status" value="1"/>
</dbReference>
<reference evidence="9" key="1">
    <citation type="journal article" date="2014" name="Int. J. Syst. Evol. Microbiol.">
        <title>Complete genome sequence of Corynebacterium casei LMG S-19264T (=DSM 44701T), isolated from a smear-ripened cheese.</title>
        <authorList>
            <consortium name="US DOE Joint Genome Institute (JGI-PGF)"/>
            <person name="Walter F."/>
            <person name="Albersmeier A."/>
            <person name="Kalinowski J."/>
            <person name="Ruckert C."/>
        </authorList>
    </citation>
    <scope>NUCLEOTIDE SEQUENCE</scope>
    <source>
        <strain evidence="9">JCM 12289</strain>
    </source>
</reference>
<organism evidence="10 11">
    <name type="scientific">Halococcus dombrowskii</name>
    <dbReference type="NCBI Taxonomy" id="179637"/>
    <lineage>
        <taxon>Archaea</taxon>
        <taxon>Methanobacteriati</taxon>
        <taxon>Methanobacteriota</taxon>
        <taxon>Stenosarchaea group</taxon>
        <taxon>Halobacteria</taxon>
        <taxon>Halobacteriales</taxon>
        <taxon>Halococcaceae</taxon>
        <taxon>Halococcus</taxon>
    </lineage>
</organism>
<dbReference type="PIRSF" id="PIRSF006487">
    <property type="entry name" value="GcvT"/>
    <property type="match status" value="1"/>
</dbReference>
<dbReference type="InterPro" id="IPR029043">
    <property type="entry name" value="GcvT/YgfZ_C"/>
</dbReference>
<sequence>MALRTPPLGAAHESRGAKTTAFGGWEMPVEFDSIRTEHESVREGVGKFDVSHMGEIVVSGPDADELMNRLTSNDVRTVDAGTAQYAAITDADGVILDDTMLYRLPESHSDEFLFVPNAGNDVTMEERWESHRDEWDLDATVENRTEEYAMIAVQGPDSADLVAEATGDDALAELPTFAATDATIAGSEGLLARTGYTGEDGFEVIFPSADAEAVWEAFDCQPCGLGARDTLRMEAGLLLAGQDFDSEENPRNPYEAGISFAVDTDTEFVGRDALAAVEESGPDERLAGFELDERAVPRHGYDIQNGDGETIGTVTSGTMAPTLGVPIGLGYVPADHADPGTEVGIVVRGEAKDAHITALPFYER</sequence>
<accession>A0AAX3APQ4</accession>
<evidence type="ECO:0000259" key="8">
    <source>
        <dbReference type="Pfam" id="PF08669"/>
    </source>
</evidence>
<evidence type="ECO:0000256" key="5">
    <source>
        <dbReference type="HAMAP-Rule" id="MF_00259"/>
    </source>
</evidence>
<dbReference type="KEGG" id="hdo:MUK72_05770"/>
<keyword evidence="11" id="KW-1185">Reference proteome</keyword>
<comment type="subunit">
    <text evidence="5">The glycine cleavage system is composed of four proteins: P, T, L and H.</text>
</comment>
<dbReference type="InterPro" id="IPR013977">
    <property type="entry name" value="GcvT_C"/>
</dbReference>
<dbReference type="InterPro" id="IPR006223">
    <property type="entry name" value="GcvT"/>
</dbReference>
<evidence type="ECO:0000256" key="6">
    <source>
        <dbReference type="PIRSR" id="PIRSR006487-1"/>
    </source>
</evidence>